<reference evidence="9" key="1">
    <citation type="journal article" date="2012" name="J. Bacteriol.">
        <title>Genome sequence of the haloalkaliphilic methanotrophic bacterium Methylomicrobium alcaliphilum 20Z.</title>
        <authorList>
            <person name="Vuilleumier S."/>
            <person name="Khmelenina V.N."/>
            <person name="Bringel F."/>
            <person name="Reshetnikov A.S."/>
            <person name="Lajus A."/>
            <person name="Mangenot S."/>
            <person name="Rouy Z."/>
            <person name="Op den Camp H.J."/>
            <person name="Jetten M.S."/>
            <person name="Dispirito A.A."/>
            <person name="Dunfield P."/>
            <person name="Klotz M.G."/>
            <person name="Semrau J.D."/>
            <person name="Stein L.Y."/>
            <person name="Barbe V."/>
            <person name="Medigue C."/>
            <person name="Trotsenko Y.A."/>
            <person name="Kalyuzhnaya M.G."/>
        </authorList>
    </citation>
    <scope>NUCLEOTIDE SEQUENCE [LARGE SCALE GENOMIC DNA]</scope>
    <source>
        <strain evidence="9">DSM 19304 / NCIMB 14124 / VKM B-2133 / 20Z</strain>
    </source>
</reference>
<dbReference type="PATRIC" id="fig|271065.3.peg.2320"/>
<evidence type="ECO:0000256" key="4">
    <source>
        <dbReference type="ARBA" id="ARBA00023002"/>
    </source>
</evidence>
<dbReference type="InterPro" id="IPR036909">
    <property type="entry name" value="Cyt_c-like_dom_sf"/>
</dbReference>
<evidence type="ECO:0000259" key="7">
    <source>
        <dbReference type="PROSITE" id="PS51007"/>
    </source>
</evidence>
<dbReference type="Pfam" id="PF14376">
    <property type="entry name" value="Haem_bd"/>
    <property type="match status" value="1"/>
</dbReference>
<keyword evidence="8" id="KW-0575">Peroxidase</keyword>
<dbReference type="EMBL" id="FO082060">
    <property type="protein sequence ID" value="CCE23941.1"/>
    <property type="molecule type" value="Genomic_DNA"/>
</dbReference>
<evidence type="ECO:0000256" key="3">
    <source>
        <dbReference type="ARBA" id="ARBA00022723"/>
    </source>
</evidence>
<keyword evidence="9" id="KW-1185">Reference proteome</keyword>
<evidence type="ECO:0000256" key="5">
    <source>
        <dbReference type="ARBA" id="ARBA00023004"/>
    </source>
</evidence>
<gene>
    <name evidence="8" type="ordered locus">MEALZ_2256</name>
</gene>
<evidence type="ECO:0000313" key="8">
    <source>
        <dbReference type="EMBL" id="CCE23941.1"/>
    </source>
</evidence>
<evidence type="ECO:0000256" key="2">
    <source>
        <dbReference type="ARBA" id="ARBA00022617"/>
    </source>
</evidence>
<dbReference type="SMART" id="SM01235">
    <property type="entry name" value="Haem_bd"/>
    <property type="match status" value="1"/>
</dbReference>
<feature type="domain" description="Cytochrome c" evidence="7">
    <location>
        <begin position="179"/>
        <end position="311"/>
    </location>
</feature>
<dbReference type="STRING" id="1091494.MEALZ_2256"/>
<dbReference type="EC" id="1.11.1.5" evidence="8"/>
<comment type="subcellular location">
    <subcellularLocation>
        <location evidence="1">Cell envelope</location>
    </subcellularLocation>
</comment>
<proteinExistence type="predicted"/>
<dbReference type="PROSITE" id="PS51007">
    <property type="entry name" value="CYTC"/>
    <property type="match status" value="3"/>
</dbReference>
<evidence type="ECO:0000313" key="9">
    <source>
        <dbReference type="Proteomes" id="UP000008315"/>
    </source>
</evidence>
<keyword evidence="4 8" id="KW-0560">Oxidoreductase</keyword>
<dbReference type="GO" id="GO:0020037">
    <property type="term" value="F:heme binding"/>
    <property type="evidence" value="ECO:0007669"/>
    <property type="project" value="InterPro"/>
</dbReference>
<dbReference type="AlphaFoldDB" id="G4SU35"/>
<name>G4SU35_META2</name>
<evidence type="ECO:0000256" key="6">
    <source>
        <dbReference type="PROSITE-ProRule" id="PRU00433"/>
    </source>
</evidence>
<dbReference type="Gene3D" id="1.10.760.10">
    <property type="entry name" value="Cytochrome c-like domain"/>
    <property type="match status" value="2"/>
</dbReference>
<dbReference type="GO" id="GO:0046872">
    <property type="term" value="F:metal ion binding"/>
    <property type="evidence" value="ECO:0007669"/>
    <property type="project" value="UniProtKB-KW"/>
</dbReference>
<protein>
    <submittedName>
        <fullName evidence="8">Cytochrome c peroxidase</fullName>
        <ecNumber evidence="8">1.11.1.5</ecNumber>
    </submittedName>
</protein>
<accession>G4SU35</accession>
<evidence type="ECO:0000256" key="1">
    <source>
        <dbReference type="ARBA" id="ARBA00004196"/>
    </source>
</evidence>
<dbReference type="GO" id="GO:0004130">
    <property type="term" value="F:cytochrome-c peroxidase activity"/>
    <property type="evidence" value="ECO:0007669"/>
    <property type="project" value="UniProtKB-EC"/>
</dbReference>
<dbReference type="InterPro" id="IPR025992">
    <property type="entry name" value="Haem-bd"/>
</dbReference>
<keyword evidence="5 6" id="KW-0408">Iron</keyword>
<sequence>MKKVQWFIILVVAVILFLPLSNLIGLSGENEPIEVIAGKSEAFAKASRVLQNKCVDCHSPGMTRMPIYAGLPIAKQLMEHDIEEASERLLLTKEAYNGKEPLSPLMLARLEGVIRNNSMPPALYLLMHWNGKLNHDEKTTLITWIAEERVKHPWSRDAANQFKGEPVQPLPLTVDLNPEIVALGDKLFHDRRLSGDDTLNCASCHDLTRGGTDQTKVAIGISGQLGPINSPTVYVAMYNLAQFWDGRAKDLQEQAAGPVTNPIEMGMVWDEVVEKLKQDEAYQQAFAKLYPDQGLTKTTVTNAIAVFEESLVTPNSRFDQYLRGNVTVLTNEEKAGYELFKTHCASCHSGPALGGLSYEKMGVARDYFKQRGGELTEADNGRFNVTKQEKDRHFFKVPVLRNIELTFPYFHDGSAETLADAVRVMGQVQLDKDFSGDEIGDMVAFLKTLTGEYKGKPLGELTAGDIR</sequence>
<dbReference type="Proteomes" id="UP000008315">
    <property type="component" value="Chromosome"/>
</dbReference>
<dbReference type="PANTHER" id="PTHR30600:SF7">
    <property type="entry name" value="CYTOCHROME C PEROXIDASE-RELATED"/>
    <property type="match status" value="1"/>
</dbReference>
<dbReference type="SUPFAM" id="SSF46626">
    <property type="entry name" value="Cytochrome c"/>
    <property type="match status" value="2"/>
</dbReference>
<dbReference type="InterPro" id="IPR004852">
    <property type="entry name" value="Di-haem_cyt_c_peroxidsae"/>
</dbReference>
<feature type="domain" description="Cytochrome c" evidence="7">
    <location>
        <begin position="331"/>
        <end position="450"/>
    </location>
</feature>
<dbReference type="GO" id="GO:0030313">
    <property type="term" value="C:cell envelope"/>
    <property type="evidence" value="ECO:0007669"/>
    <property type="project" value="UniProtKB-SubCell"/>
</dbReference>
<dbReference type="Pfam" id="PF03150">
    <property type="entry name" value="CCP_MauG"/>
    <property type="match status" value="1"/>
</dbReference>
<dbReference type="KEGG" id="mah:MEALZ_2256"/>
<keyword evidence="2 6" id="KW-0349">Heme</keyword>
<keyword evidence="3 6" id="KW-0479">Metal-binding</keyword>
<dbReference type="GO" id="GO:0009055">
    <property type="term" value="F:electron transfer activity"/>
    <property type="evidence" value="ECO:0007669"/>
    <property type="project" value="InterPro"/>
</dbReference>
<dbReference type="PANTHER" id="PTHR30600">
    <property type="entry name" value="CYTOCHROME C PEROXIDASE-RELATED"/>
    <property type="match status" value="1"/>
</dbReference>
<dbReference type="HOGENOM" id="CLU_034652_2_0_6"/>
<feature type="domain" description="Cytochrome c" evidence="7">
    <location>
        <begin position="41"/>
        <end position="149"/>
    </location>
</feature>
<organism evidence="8 9">
    <name type="scientific">Methylotuvimicrobium alcaliphilum (strain DSM 19304 / NCIMB 14124 / VKM B-2133 / 20Z)</name>
    <name type="common">Methylomicrobium alcaliphilum</name>
    <dbReference type="NCBI Taxonomy" id="1091494"/>
    <lineage>
        <taxon>Bacteria</taxon>
        <taxon>Pseudomonadati</taxon>
        <taxon>Pseudomonadota</taxon>
        <taxon>Gammaproteobacteria</taxon>
        <taxon>Methylococcales</taxon>
        <taxon>Methylococcaceae</taxon>
        <taxon>Methylotuvimicrobium</taxon>
    </lineage>
</organism>
<dbReference type="InterPro" id="IPR009056">
    <property type="entry name" value="Cyt_c-like_dom"/>
</dbReference>
<dbReference type="RefSeq" id="WP_014148727.1">
    <property type="nucleotide sequence ID" value="NC_016112.1"/>
</dbReference>
<dbReference type="InterPro" id="IPR051395">
    <property type="entry name" value="Cytochrome_c_Peroxidase/MauG"/>
</dbReference>